<gene>
    <name evidence="3" type="ORF">M409DRAFT_63364</name>
</gene>
<dbReference type="Proteomes" id="UP000799537">
    <property type="component" value="Unassembled WGS sequence"/>
</dbReference>
<evidence type="ECO:0000313" key="4">
    <source>
        <dbReference type="Proteomes" id="UP000799537"/>
    </source>
</evidence>
<dbReference type="EMBL" id="ML993582">
    <property type="protein sequence ID" value="KAF2171773.1"/>
    <property type="molecule type" value="Genomic_DNA"/>
</dbReference>
<dbReference type="GO" id="GO:0043386">
    <property type="term" value="P:mycotoxin biosynthetic process"/>
    <property type="evidence" value="ECO:0007669"/>
    <property type="project" value="InterPro"/>
</dbReference>
<dbReference type="GeneID" id="54568834"/>
<dbReference type="PANTHER" id="PTHR33365">
    <property type="entry name" value="YALI0B05434P"/>
    <property type="match status" value="1"/>
</dbReference>
<evidence type="ECO:0000313" key="3">
    <source>
        <dbReference type="EMBL" id="KAF2171773.1"/>
    </source>
</evidence>
<protein>
    <submittedName>
        <fullName evidence="3">Uncharacterized protein</fullName>
    </submittedName>
</protein>
<accession>A0A6A6CYG8</accession>
<proteinExistence type="inferred from homology"/>
<dbReference type="Pfam" id="PF11807">
    <property type="entry name" value="UstYa"/>
    <property type="match status" value="1"/>
</dbReference>
<sequence length="191" mass="22107">MADGATPLWDAVEYQTKIFYANVEENEKFTGPPRPELDEAWANVTEGHLILLNETGVGQLGQSLEEAVNLGGAYFALPEYYHQMHCLDIVRRFIWREHYSDFVFFQTSEEAIKGHLDHCLDLLRQVVMCTADVGLIVYYWEGVDRLPQAKFATEHMCRNLDRINDWVLENKWEDEQAIDPLAPHMAMSSRK</sequence>
<comment type="similarity">
    <text evidence="2">Belongs to the ustYa family.</text>
</comment>
<keyword evidence="4" id="KW-1185">Reference proteome</keyword>
<evidence type="ECO:0000256" key="1">
    <source>
        <dbReference type="ARBA" id="ARBA00004685"/>
    </source>
</evidence>
<comment type="pathway">
    <text evidence="1">Mycotoxin biosynthesis.</text>
</comment>
<name>A0A6A6CYG8_ZASCE</name>
<reference evidence="3" key="1">
    <citation type="journal article" date="2020" name="Stud. Mycol.">
        <title>101 Dothideomycetes genomes: a test case for predicting lifestyles and emergence of pathogens.</title>
        <authorList>
            <person name="Haridas S."/>
            <person name="Albert R."/>
            <person name="Binder M."/>
            <person name="Bloem J."/>
            <person name="Labutti K."/>
            <person name="Salamov A."/>
            <person name="Andreopoulos B."/>
            <person name="Baker S."/>
            <person name="Barry K."/>
            <person name="Bills G."/>
            <person name="Bluhm B."/>
            <person name="Cannon C."/>
            <person name="Castanera R."/>
            <person name="Culley D."/>
            <person name="Daum C."/>
            <person name="Ezra D."/>
            <person name="Gonzalez J."/>
            <person name="Henrissat B."/>
            <person name="Kuo A."/>
            <person name="Liang C."/>
            <person name="Lipzen A."/>
            <person name="Lutzoni F."/>
            <person name="Magnuson J."/>
            <person name="Mondo S."/>
            <person name="Nolan M."/>
            <person name="Ohm R."/>
            <person name="Pangilinan J."/>
            <person name="Park H.-J."/>
            <person name="Ramirez L."/>
            <person name="Alfaro M."/>
            <person name="Sun H."/>
            <person name="Tritt A."/>
            <person name="Yoshinaga Y."/>
            <person name="Zwiers L.-H."/>
            <person name="Turgeon B."/>
            <person name="Goodwin S."/>
            <person name="Spatafora J."/>
            <person name="Crous P."/>
            <person name="Grigoriev I."/>
        </authorList>
    </citation>
    <scope>NUCLEOTIDE SEQUENCE</scope>
    <source>
        <strain evidence="3">ATCC 36951</strain>
    </source>
</reference>
<evidence type="ECO:0000256" key="2">
    <source>
        <dbReference type="ARBA" id="ARBA00035112"/>
    </source>
</evidence>
<dbReference type="AlphaFoldDB" id="A0A6A6CYG8"/>
<dbReference type="OrthoDB" id="3687641at2759"/>
<dbReference type="PANTHER" id="PTHR33365:SF4">
    <property type="entry name" value="CYCLOCHLOROTINE BIOSYNTHESIS PROTEIN O"/>
    <property type="match status" value="1"/>
</dbReference>
<dbReference type="InterPro" id="IPR021765">
    <property type="entry name" value="UstYa-like"/>
</dbReference>
<organism evidence="3 4">
    <name type="scientific">Zasmidium cellare ATCC 36951</name>
    <dbReference type="NCBI Taxonomy" id="1080233"/>
    <lineage>
        <taxon>Eukaryota</taxon>
        <taxon>Fungi</taxon>
        <taxon>Dikarya</taxon>
        <taxon>Ascomycota</taxon>
        <taxon>Pezizomycotina</taxon>
        <taxon>Dothideomycetes</taxon>
        <taxon>Dothideomycetidae</taxon>
        <taxon>Mycosphaerellales</taxon>
        <taxon>Mycosphaerellaceae</taxon>
        <taxon>Zasmidium</taxon>
    </lineage>
</organism>
<dbReference type="RefSeq" id="XP_033672662.1">
    <property type="nucleotide sequence ID" value="XM_033815562.1"/>
</dbReference>